<evidence type="ECO:0000256" key="1">
    <source>
        <dbReference type="ARBA" id="ARBA00007871"/>
    </source>
</evidence>
<organism evidence="8 9">
    <name type="scientific">Candidatus Colimorpha enterica</name>
    <dbReference type="NCBI Taxonomy" id="3083063"/>
    <lineage>
        <taxon>Bacteria</taxon>
        <taxon>Pseudomonadati</taxon>
        <taxon>Bacteroidota</taxon>
        <taxon>Bacteroidia</taxon>
        <taxon>Bacteroidales</taxon>
        <taxon>Candidatus Colimorpha</taxon>
    </lineage>
</organism>
<comment type="similarity">
    <text evidence="1">Belongs to the DtxR/MntR family.</text>
</comment>
<dbReference type="SUPFAM" id="SSF46785">
    <property type="entry name" value="Winged helix' DNA-binding domain"/>
    <property type="match status" value="1"/>
</dbReference>
<dbReference type="Pfam" id="PF02742">
    <property type="entry name" value="Fe_dep_repr_C"/>
    <property type="match status" value="1"/>
</dbReference>
<sequence>MHLLESGEMYLETILVLSKKKPAVRSIDVGEYMGYSKPSVSRAVGLLKDGGYVIADPDGHLTLTDAGREIAEKIYERHTVLTAFLVRLGVDPETAAEDACKMEHDISDASFQAIKNRVASEE</sequence>
<proteinExistence type="inferred from homology"/>
<dbReference type="GO" id="GO:0046914">
    <property type="term" value="F:transition metal ion binding"/>
    <property type="evidence" value="ECO:0007669"/>
    <property type="project" value="InterPro"/>
</dbReference>
<dbReference type="SMART" id="SM00529">
    <property type="entry name" value="HTH_DTXR"/>
    <property type="match status" value="1"/>
</dbReference>
<dbReference type="GO" id="GO:0003677">
    <property type="term" value="F:DNA binding"/>
    <property type="evidence" value="ECO:0007669"/>
    <property type="project" value="UniProtKB-KW"/>
</dbReference>
<keyword evidence="4" id="KW-0238">DNA-binding</keyword>
<evidence type="ECO:0000256" key="2">
    <source>
        <dbReference type="ARBA" id="ARBA00022386"/>
    </source>
</evidence>
<dbReference type="InterPro" id="IPR050536">
    <property type="entry name" value="DtxR_MntR_Metal-Reg"/>
</dbReference>
<dbReference type="InterPro" id="IPR022687">
    <property type="entry name" value="HTH_DTXR"/>
</dbReference>
<dbReference type="InterPro" id="IPR001367">
    <property type="entry name" value="Fe_dep_repressor"/>
</dbReference>
<dbReference type="InterPro" id="IPR036388">
    <property type="entry name" value="WH-like_DNA-bd_sf"/>
</dbReference>
<keyword evidence="5" id="KW-0804">Transcription</keyword>
<dbReference type="Gene3D" id="1.10.60.10">
    <property type="entry name" value="Iron dependent repressor, metal binding and dimerisation domain"/>
    <property type="match status" value="1"/>
</dbReference>
<dbReference type="GO" id="GO:0003700">
    <property type="term" value="F:DNA-binding transcription factor activity"/>
    <property type="evidence" value="ECO:0007669"/>
    <property type="project" value="InterPro"/>
</dbReference>
<accession>A0AAE3K024</accession>
<dbReference type="InterPro" id="IPR036390">
    <property type="entry name" value="WH_DNA-bd_sf"/>
</dbReference>
<evidence type="ECO:0000256" key="3">
    <source>
        <dbReference type="ARBA" id="ARBA00023015"/>
    </source>
</evidence>
<dbReference type="InterPro" id="IPR022689">
    <property type="entry name" value="Iron_dep_repressor"/>
</dbReference>
<dbReference type="Proteomes" id="UP001139365">
    <property type="component" value="Unassembled WGS sequence"/>
</dbReference>
<comment type="function">
    <text evidence="6">In the presence of manganese, represses expression of mntH and mntS. Up-regulates expression of mntP.</text>
</comment>
<dbReference type="AlphaFoldDB" id="A0AAE3K024"/>
<gene>
    <name evidence="8" type="ORF">MR241_06175</name>
</gene>
<dbReference type="Gene3D" id="1.10.10.10">
    <property type="entry name" value="Winged helix-like DNA-binding domain superfamily/Winged helix DNA-binding domain"/>
    <property type="match status" value="1"/>
</dbReference>
<evidence type="ECO:0000256" key="6">
    <source>
        <dbReference type="ARBA" id="ARBA00025185"/>
    </source>
</evidence>
<evidence type="ECO:0000256" key="5">
    <source>
        <dbReference type="ARBA" id="ARBA00023163"/>
    </source>
</evidence>
<dbReference type="PROSITE" id="PS50944">
    <property type="entry name" value="HTH_DTXR"/>
    <property type="match status" value="1"/>
</dbReference>
<evidence type="ECO:0000313" key="8">
    <source>
        <dbReference type="EMBL" id="MCI5755866.1"/>
    </source>
</evidence>
<dbReference type="EMBL" id="JALEMU010000096">
    <property type="protein sequence ID" value="MCI5755866.1"/>
    <property type="molecule type" value="Genomic_DNA"/>
</dbReference>
<name>A0AAE3K024_9BACT</name>
<dbReference type="Pfam" id="PF01325">
    <property type="entry name" value="Fe_dep_repress"/>
    <property type="match status" value="1"/>
</dbReference>
<dbReference type="GO" id="GO:0046983">
    <property type="term" value="F:protein dimerization activity"/>
    <property type="evidence" value="ECO:0007669"/>
    <property type="project" value="InterPro"/>
</dbReference>
<protein>
    <recommendedName>
        <fullName evidence="2">Transcriptional regulator MntR</fullName>
    </recommendedName>
</protein>
<feature type="domain" description="HTH dtxR-type" evidence="7">
    <location>
        <begin position="3"/>
        <end position="64"/>
    </location>
</feature>
<dbReference type="PANTHER" id="PTHR33238:SF7">
    <property type="entry name" value="IRON-DEPENDENT TRANSCRIPTIONAL REGULATOR"/>
    <property type="match status" value="1"/>
</dbReference>
<dbReference type="SUPFAM" id="SSF47979">
    <property type="entry name" value="Iron-dependent repressor protein, dimerization domain"/>
    <property type="match status" value="1"/>
</dbReference>
<evidence type="ECO:0000256" key="4">
    <source>
        <dbReference type="ARBA" id="ARBA00023125"/>
    </source>
</evidence>
<dbReference type="PANTHER" id="PTHR33238">
    <property type="entry name" value="IRON (METAL) DEPENDENT REPRESSOR, DTXR FAMILY"/>
    <property type="match status" value="1"/>
</dbReference>
<reference evidence="8 9" key="1">
    <citation type="submission" date="2022-03" db="EMBL/GenBank/DDBJ databases">
        <title>Metagenome-assembled genomes from swine fecal metagenomes.</title>
        <authorList>
            <person name="Holman D.B."/>
            <person name="Kommadath A."/>
        </authorList>
    </citation>
    <scope>NUCLEOTIDE SEQUENCE [LARGE SCALE GENOMIC DNA]</scope>
    <source>
        <strain evidence="8">SUG147</strain>
    </source>
</reference>
<keyword evidence="3" id="KW-0805">Transcription regulation</keyword>
<evidence type="ECO:0000259" key="7">
    <source>
        <dbReference type="PROSITE" id="PS50944"/>
    </source>
</evidence>
<evidence type="ECO:0000313" key="9">
    <source>
        <dbReference type="Proteomes" id="UP001139365"/>
    </source>
</evidence>
<dbReference type="InterPro" id="IPR036421">
    <property type="entry name" value="Fe_dep_repressor_sf"/>
</dbReference>
<comment type="caution">
    <text evidence="8">The sequence shown here is derived from an EMBL/GenBank/DDBJ whole genome shotgun (WGS) entry which is preliminary data.</text>
</comment>